<feature type="domain" description="Chitin-binding type-2" evidence="11">
    <location>
        <begin position="140"/>
        <end position="186"/>
    </location>
</feature>
<dbReference type="InterPro" id="IPR001314">
    <property type="entry name" value="Peptidase_S1A"/>
</dbReference>
<dbReference type="GO" id="GO:0008061">
    <property type="term" value="F:chitin binding"/>
    <property type="evidence" value="ECO:0007669"/>
    <property type="project" value="InterPro"/>
</dbReference>
<keyword evidence="4" id="KW-0378">Hydrolase</keyword>
<name>A0AAV2RM12_MEGNR</name>
<dbReference type="SMART" id="SM00020">
    <property type="entry name" value="Tryp_SPc"/>
    <property type="match status" value="1"/>
</dbReference>
<organism evidence="12 13">
    <name type="scientific">Meganyctiphanes norvegica</name>
    <name type="common">Northern krill</name>
    <name type="synonym">Thysanopoda norvegica</name>
    <dbReference type="NCBI Taxonomy" id="48144"/>
    <lineage>
        <taxon>Eukaryota</taxon>
        <taxon>Metazoa</taxon>
        <taxon>Ecdysozoa</taxon>
        <taxon>Arthropoda</taxon>
        <taxon>Crustacea</taxon>
        <taxon>Multicrustacea</taxon>
        <taxon>Malacostraca</taxon>
        <taxon>Eumalacostraca</taxon>
        <taxon>Eucarida</taxon>
        <taxon>Euphausiacea</taxon>
        <taxon>Euphausiidae</taxon>
        <taxon>Meganyctiphanes</taxon>
    </lineage>
</organism>
<sequence>MLLLLLISAACLDSSSASGAVWSKRNEVASRAAICPSDGLFCVDCLNSVFCNGGTAMEFPCSEGEVCAGDPGFAGCRNYIGEDAGKCDCDSVGNSGFLTDPYDPTKYVICVPPEAQYFAACTDGQIFNDETELCENLPPAPQCTEVGFQTNDPTCKTYYICTSTSLPGIMISCGEGLAFDTTTNTCVDECSLGPASFTCPSTGSGAFPDTADCTTFHVCSNGLVVASSIACPSGELFNSVTMACEPTSATVIATCPAINPCWSSTYCEACGSTTCDFIIPPTNDPTASTLTDTTVSTLVGDSTTTTTSTTTSRTTTDIAALDRLSCQCGQVTRADSSAHSLYNHPWTVALLNAADDKHFCSATIVNTLYVLTAASCVQGKSTSSFVIRANEHELGTKLPRAITRSPNRIQVNGDIALIRMSVPISLTQYDAVKPACLPGPNMDFTGLSATHSGYDHGKNMKNDGRLLAGTSTTRLNFVPSGHAFCREDLGGPVVSTVSGKTYLSGIAIDRTCSTSRQPVAKTSQYYNWIYNNSNTGRFCKQ</sequence>
<proteinExistence type="predicted"/>
<keyword evidence="5" id="KW-0720">Serine protease</keyword>
<dbReference type="AlphaFoldDB" id="A0AAV2RM12"/>
<dbReference type="PROSITE" id="PS50240">
    <property type="entry name" value="TRYPSIN_DOM"/>
    <property type="match status" value="1"/>
</dbReference>
<dbReference type="InterPro" id="IPR036508">
    <property type="entry name" value="Chitin-bd_dom_sf"/>
</dbReference>
<dbReference type="GO" id="GO:0005576">
    <property type="term" value="C:extracellular region"/>
    <property type="evidence" value="ECO:0007669"/>
    <property type="project" value="UniProtKB-SubCell"/>
</dbReference>
<dbReference type="InterPro" id="IPR043504">
    <property type="entry name" value="Peptidase_S1_PA_chymotrypsin"/>
</dbReference>
<dbReference type="GO" id="GO:0006508">
    <property type="term" value="P:proteolysis"/>
    <property type="evidence" value="ECO:0007669"/>
    <property type="project" value="UniProtKB-KW"/>
</dbReference>
<dbReference type="Pfam" id="PF00089">
    <property type="entry name" value="Trypsin"/>
    <property type="match status" value="1"/>
</dbReference>
<evidence type="ECO:0000256" key="7">
    <source>
        <dbReference type="ARBA" id="ARBA00023157"/>
    </source>
</evidence>
<dbReference type="EC" id="3.4.21.1" evidence="8"/>
<evidence type="ECO:0000313" key="12">
    <source>
        <dbReference type="EMBL" id="CAL4126065.1"/>
    </source>
</evidence>
<evidence type="ECO:0000259" key="11">
    <source>
        <dbReference type="PROSITE" id="PS50940"/>
    </source>
</evidence>
<dbReference type="InterPro" id="IPR009003">
    <property type="entry name" value="Peptidase_S1_PA"/>
</dbReference>
<feature type="signal peptide" evidence="9">
    <location>
        <begin position="1"/>
        <end position="17"/>
    </location>
</feature>
<dbReference type="Gene3D" id="2.40.10.10">
    <property type="entry name" value="Trypsin-like serine proteases"/>
    <property type="match status" value="1"/>
</dbReference>
<dbReference type="SMART" id="SM00494">
    <property type="entry name" value="ChtBD2"/>
    <property type="match status" value="3"/>
</dbReference>
<dbReference type="SUPFAM" id="SSF57625">
    <property type="entry name" value="Invertebrate chitin-binding proteins"/>
    <property type="match status" value="3"/>
</dbReference>
<evidence type="ECO:0000256" key="2">
    <source>
        <dbReference type="ARBA" id="ARBA00022525"/>
    </source>
</evidence>
<feature type="domain" description="Peptidase S1" evidence="10">
    <location>
        <begin position="331"/>
        <end position="534"/>
    </location>
</feature>
<accession>A0AAV2RM12</accession>
<evidence type="ECO:0000256" key="1">
    <source>
        <dbReference type="ARBA" id="ARBA00004239"/>
    </source>
</evidence>
<keyword evidence="2" id="KW-0964">Secreted</keyword>
<evidence type="ECO:0000256" key="9">
    <source>
        <dbReference type="SAM" id="SignalP"/>
    </source>
</evidence>
<keyword evidence="9" id="KW-0732">Signal</keyword>
<evidence type="ECO:0000256" key="4">
    <source>
        <dbReference type="ARBA" id="ARBA00022801"/>
    </source>
</evidence>
<dbReference type="Pfam" id="PF01607">
    <property type="entry name" value="CBM_14"/>
    <property type="match status" value="2"/>
</dbReference>
<dbReference type="Proteomes" id="UP001497623">
    <property type="component" value="Unassembled WGS sequence"/>
</dbReference>
<dbReference type="SUPFAM" id="SSF50494">
    <property type="entry name" value="Trypsin-like serine proteases"/>
    <property type="match status" value="1"/>
</dbReference>
<feature type="domain" description="Chitin-binding type-2" evidence="11">
    <location>
        <begin position="196"/>
        <end position="257"/>
    </location>
</feature>
<dbReference type="InterPro" id="IPR002557">
    <property type="entry name" value="Chitin-bd_dom"/>
</dbReference>
<protein>
    <recommendedName>
        <fullName evidence="8">chymotrypsin</fullName>
        <ecNumber evidence="8">3.4.21.1</ecNumber>
    </recommendedName>
</protein>
<reference evidence="12 13" key="1">
    <citation type="submission" date="2024-05" db="EMBL/GenBank/DDBJ databases">
        <authorList>
            <person name="Wallberg A."/>
        </authorList>
    </citation>
    <scope>NUCLEOTIDE SEQUENCE [LARGE SCALE GENOMIC DNA]</scope>
</reference>
<dbReference type="PANTHER" id="PTHR24250:SF65">
    <property type="entry name" value="CHYMOTRYPSINOGEN B"/>
    <property type="match status" value="1"/>
</dbReference>
<dbReference type="PRINTS" id="PR00722">
    <property type="entry name" value="CHYMOTRYPSIN"/>
</dbReference>
<keyword evidence="3" id="KW-0645">Protease</keyword>
<dbReference type="EMBL" id="CAXKWB010024134">
    <property type="protein sequence ID" value="CAL4126065.1"/>
    <property type="molecule type" value="Genomic_DNA"/>
</dbReference>
<evidence type="ECO:0000256" key="8">
    <source>
        <dbReference type="ARBA" id="ARBA00044036"/>
    </source>
</evidence>
<evidence type="ECO:0000256" key="3">
    <source>
        <dbReference type="ARBA" id="ARBA00022670"/>
    </source>
</evidence>
<dbReference type="PANTHER" id="PTHR24250">
    <property type="entry name" value="CHYMOTRYPSIN-RELATED"/>
    <property type="match status" value="1"/>
</dbReference>
<keyword evidence="13" id="KW-1185">Reference proteome</keyword>
<dbReference type="Gene3D" id="2.170.140.10">
    <property type="entry name" value="Chitin binding domain"/>
    <property type="match status" value="2"/>
</dbReference>
<dbReference type="GO" id="GO:0004252">
    <property type="term" value="F:serine-type endopeptidase activity"/>
    <property type="evidence" value="ECO:0007669"/>
    <property type="project" value="UniProtKB-EC"/>
</dbReference>
<gene>
    <name evidence="12" type="ORF">MNOR_LOCUS25363</name>
</gene>
<comment type="subcellular location">
    <subcellularLocation>
        <location evidence="1">Secreted</location>
        <location evidence="1">Extracellular space</location>
    </subcellularLocation>
</comment>
<comment type="caution">
    <text evidence="12">The sequence shown here is derived from an EMBL/GenBank/DDBJ whole genome shotgun (WGS) entry which is preliminary data.</text>
</comment>
<keyword evidence="7" id="KW-1015">Disulfide bond</keyword>
<dbReference type="InterPro" id="IPR001254">
    <property type="entry name" value="Trypsin_dom"/>
</dbReference>
<dbReference type="PROSITE" id="PS50940">
    <property type="entry name" value="CHIT_BIND_II"/>
    <property type="match status" value="2"/>
</dbReference>
<evidence type="ECO:0000256" key="6">
    <source>
        <dbReference type="ARBA" id="ARBA00023145"/>
    </source>
</evidence>
<evidence type="ECO:0000259" key="10">
    <source>
        <dbReference type="PROSITE" id="PS50240"/>
    </source>
</evidence>
<keyword evidence="6" id="KW-0865">Zymogen</keyword>
<evidence type="ECO:0000313" key="13">
    <source>
        <dbReference type="Proteomes" id="UP001497623"/>
    </source>
</evidence>
<feature type="chain" id="PRO_5043629290" description="chymotrypsin" evidence="9">
    <location>
        <begin position="18"/>
        <end position="541"/>
    </location>
</feature>
<evidence type="ECO:0000256" key="5">
    <source>
        <dbReference type="ARBA" id="ARBA00022825"/>
    </source>
</evidence>